<evidence type="ECO:0000256" key="1">
    <source>
        <dbReference type="ARBA" id="ARBA00008558"/>
    </source>
</evidence>
<dbReference type="GO" id="GO:0005975">
    <property type="term" value="P:carbohydrate metabolic process"/>
    <property type="evidence" value="ECO:0007669"/>
    <property type="project" value="InterPro"/>
</dbReference>
<sequence length="418" mass="47943">MNPTDLHSFYIRHLTEQLLPFWKKAVDPKYGGVFTGFDNRGEALLHRDKFTWSQGRFLWIWSRIGDLCRRGVLNEEEETYFREAKRTYEFIDRHVYLPDGSCRFLLTEEGEPLESIPGEGQDISFYADCFVVMGNAEYARATGQEEAYRKAVSLFEHVERRVRAETARSEPYPIPAGCEAHGYAMILLNSCQALADAAEGLGRMEEAEAYRGRALEYARRIVSLFTDSSCRIREVIPAGRPEDAPRTLLLRHLNPGHSVESLWFVLTEAEKAGDQEMIEACSAALKKALSMGWDREHGGLLRYVDLDGGVPAGDPHPGAERFEALIRETWDMKLWWPHSEALYACRLAYQLTDDTGFLEWYDLVHAYTFQTFPADKGREWIQIRTRTGEPVERVVALPVKDPYHIIRNLLLLIERTAT</sequence>
<reference evidence="3 4" key="1">
    <citation type="submission" date="2022-02" db="EMBL/GenBank/DDBJ databases">
        <title>Paenibacillus sp. MBLB1776 Whole Genome Shotgun Sequencing.</title>
        <authorList>
            <person name="Hwang C.Y."/>
            <person name="Cho E.-S."/>
            <person name="Seo M.-J."/>
        </authorList>
    </citation>
    <scope>NUCLEOTIDE SEQUENCE [LARGE SCALE GENOMIC DNA]</scope>
    <source>
        <strain evidence="3 4">MBLB1776</strain>
    </source>
</reference>
<keyword evidence="4" id="KW-1185">Reference proteome</keyword>
<gene>
    <name evidence="3" type="ORF">MJA45_08045</name>
</gene>
<dbReference type="RefSeq" id="WP_315606746.1">
    <property type="nucleotide sequence ID" value="NZ_CP130318.1"/>
</dbReference>
<dbReference type="AlphaFoldDB" id="A0AA96LFR9"/>
<evidence type="ECO:0000313" key="4">
    <source>
        <dbReference type="Proteomes" id="UP001305702"/>
    </source>
</evidence>
<proteinExistence type="inferred from homology"/>
<organism evidence="3 4">
    <name type="scientific">Paenibacillus aurantius</name>
    <dbReference type="NCBI Taxonomy" id="2918900"/>
    <lineage>
        <taxon>Bacteria</taxon>
        <taxon>Bacillati</taxon>
        <taxon>Bacillota</taxon>
        <taxon>Bacilli</taxon>
        <taxon>Bacillales</taxon>
        <taxon>Paenibacillaceae</taxon>
        <taxon>Paenibacillus</taxon>
    </lineage>
</organism>
<dbReference type="EMBL" id="CP130318">
    <property type="protein sequence ID" value="WNQ12966.1"/>
    <property type="molecule type" value="Genomic_DNA"/>
</dbReference>
<comment type="similarity">
    <text evidence="1">Belongs to the N-acylglucosamine 2-epimerase family.</text>
</comment>
<dbReference type="GO" id="GO:0016853">
    <property type="term" value="F:isomerase activity"/>
    <property type="evidence" value="ECO:0007669"/>
    <property type="project" value="UniProtKB-KW"/>
</dbReference>
<accession>A0AA96LFR9</accession>
<dbReference type="Pfam" id="PF07221">
    <property type="entry name" value="GlcNAc_2-epim"/>
    <property type="match status" value="1"/>
</dbReference>
<dbReference type="InterPro" id="IPR010819">
    <property type="entry name" value="AGE/CE"/>
</dbReference>
<name>A0AA96LFR9_9BACL</name>
<keyword evidence="2" id="KW-0413">Isomerase</keyword>
<dbReference type="Proteomes" id="UP001305702">
    <property type="component" value="Chromosome"/>
</dbReference>
<protein>
    <submittedName>
        <fullName evidence="3">AGE family epimerase/isomerase</fullName>
    </submittedName>
</protein>
<dbReference type="KEGG" id="paun:MJA45_08045"/>
<dbReference type="InterPro" id="IPR008928">
    <property type="entry name" value="6-hairpin_glycosidase_sf"/>
</dbReference>
<evidence type="ECO:0000313" key="3">
    <source>
        <dbReference type="EMBL" id="WNQ12966.1"/>
    </source>
</evidence>
<dbReference type="SUPFAM" id="SSF48208">
    <property type="entry name" value="Six-hairpin glycosidases"/>
    <property type="match status" value="1"/>
</dbReference>
<evidence type="ECO:0000256" key="2">
    <source>
        <dbReference type="ARBA" id="ARBA00023235"/>
    </source>
</evidence>
<dbReference type="PANTHER" id="PTHR15108">
    <property type="entry name" value="N-ACYLGLUCOSAMINE-2-EPIMERASE"/>
    <property type="match status" value="1"/>
</dbReference>
<dbReference type="InterPro" id="IPR012341">
    <property type="entry name" value="6hp_glycosidase-like_sf"/>
</dbReference>
<dbReference type="Gene3D" id="1.50.10.10">
    <property type="match status" value="1"/>
</dbReference>